<evidence type="ECO:0000256" key="1">
    <source>
        <dbReference type="SAM" id="Phobius"/>
    </source>
</evidence>
<feature type="transmembrane region" description="Helical" evidence="1">
    <location>
        <begin position="12"/>
        <end position="29"/>
    </location>
</feature>
<dbReference type="AlphaFoldDB" id="C4FMI4"/>
<keyword evidence="1" id="KW-1133">Transmembrane helix</keyword>
<feature type="transmembrane region" description="Helical" evidence="1">
    <location>
        <begin position="77"/>
        <end position="101"/>
    </location>
</feature>
<keyword evidence="3" id="KW-1185">Reference proteome</keyword>
<keyword evidence="1" id="KW-0472">Membrane</keyword>
<evidence type="ECO:0000313" key="3">
    <source>
        <dbReference type="Proteomes" id="UP000003529"/>
    </source>
</evidence>
<keyword evidence="1" id="KW-0812">Transmembrane</keyword>
<dbReference type="HOGENOM" id="CLU_2222100_0_0_9"/>
<gene>
    <name evidence="2" type="ORF">VEIDISOL_00042</name>
</gene>
<feature type="transmembrane region" description="Helical" evidence="1">
    <location>
        <begin position="41"/>
        <end position="65"/>
    </location>
</feature>
<accession>C4FMI4</accession>
<protein>
    <submittedName>
        <fullName evidence="2">Uncharacterized protein</fullName>
    </submittedName>
</protein>
<dbReference type="Proteomes" id="UP000003529">
    <property type="component" value="Unassembled WGS sequence"/>
</dbReference>
<reference evidence="2" key="1">
    <citation type="submission" date="2009-04" db="EMBL/GenBank/DDBJ databases">
        <authorList>
            <person name="Weinstock G."/>
            <person name="Sodergren E."/>
            <person name="Clifton S."/>
            <person name="Fulton L."/>
            <person name="Fulton B."/>
            <person name="Courtney L."/>
            <person name="Fronick C."/>
            <person name="Harrison M."/>
            <person name="Strong C."/>
            <person name="Farmer C."/>
            <person name="Delahaunty K."/>
            <person name="Markovic C."/>
            <person name="Hall O."/>
            <person name="Minx P."/>
            <person name="Tomlinson C."/>
            <person name="Mitreva M."/>
            <person name="Nelson J."/>
            <person name="Hou S."/>
            <person name="Wollam A."/>
            <person name="Pepin K.H."/>
            <person name="Johnson M."/>
            <person name="Bhonagiri V."/>
            <person name="Nash W.E."/>
            <person name="Warren W."/>
            <person name="Chinwalla A."/>
            <person name="Mardis E.R."/>
            <person name="Wilson R.K."/>
        </authorList>
    </citation>
    <scope>NUCLEOTIDE SEQUENCE [LARGE SCALE GENOMIC DNA]</scope>
    <source>
        <strain evidence="2">ATCC 17748</strain>
    </source>
</reference>
<organism evidence="2 3">
    <name type="scientific">Veillonella dispar ATCC 17748</name>
    <dbReference type="NCBI Taxonomy" id="546273"/>
    <lineage>
        <taxon>Bacteria</taxon>
        <taxon>Bacillati</taxon>
        <taxon>Bacillota</taxon>
        <taxon>Negativicutes</taxon>
        <taxon>Veillonellales</taxon>
        <taxon>Veillonellaceae</taxon>
        <taxon>Veillonella</taxon>
    </lineage>
</organism>
<sequence>MECYKGENIMDFAFIPAIISALLYIFDFTSMSAAVGIVSGIIAVIMGETLIHSFAQIILTLILRYTVLSNFTNYYGFGYASIISIAIISVCYILFLIYYSIFKQHK</sequence>
<name>C4FMI4_9FIRM</name>
<proteinExistence type="predicted"/>
<dbReference type="EMBL" id="ACIK02000004">
    <property type="protein sequence ID" value="EEP65979.1"/>
    <property type="molecule type" value="Genomic_DNA"/>
</dbReference>
<comment type="caution">
    <text evidence="2">The sequence shown here is derived from an EMBL/GenBank/DDBJ whole genome shotgun (WGS) entry which is preliminary data.</text>
</comment>
<evidence type="ECO:0000313" key="2">
    <source>
        <dbReference type="EMBL" id="EEP65979.1"/>
    </source>
</evidence>